<evidence type="ECO:0000256" key="1">
    <source>
        <dbReference type="SAM" id="MobiDB-lite"/>
    </source>
</evidence>
<gene>
    <name evidence="2" type="ORF">SPSK_00580</name>
</gene>
<dbReference type="VEuPathDB" id="FungiDB:SPSK_00580"/>
<dbReference type="AlphaFoldDB" id="A0A0F2LTG1"/>
<dbReference type="RefSeq" id="XP_016582820.1">
    <property type="nucleotide sequence ID" value="XM_016727546.1"/>
</dbReference>
<feature type="region of interest" description="Disordered" evidence="1">
    <location>
        <begin position="122"/>
        <end position="182"/>
    </location>
</feature>
<sequence>MAPDNATNENSHHHRHRHTTVFRPQLQPLCVSSGFRLTSTSGIHKEHQQQHVTTCGTYYGGPFDEHIDALATRTACRCSTNSPHICCLSLREYAASCGRPSQRRSQPRCRTRMLVLQCSMDRTSASKSTRHEPMTSSRAETEAGANIDCDHMSDADSVLCHDPEDNHAGSDVDEADADNMSEDDAPVMEGSAGMTDIPLGDPIADLVLREYDTLAEFDGEANSDDGFDVPSPSEIEPQAPEEAESRLVFGNRIDHMLATAANLPRSYLDPSSFRSRRWLP</sequence>
<proteinExistence type="predicted"/>
<accession>A0A0F2LTG1</accession>
<protein>
    <submittedName>
        <fullName evidence="2">Uncharacterized protein</fullName>
    </submittedName>
</protein>
<feature type="compositionally biased region" description="Basic and acidic residues" evidence="1">
    <location>
        <begin position="148"/>
        <end position="170"/>
    </location>
</feature>
<reference evidence="2 3" key="1">
    <citation type="journal article" date="2014" name="BMC Genomics">
        <title>Comparative genomics of the major fungal agents of human and animal Sporotrichosis: Sporothrix schenckii and Sporothrix brasiliensis.</title>
        <authorList>
            <person name="Teixeira M.M."/>
            <person name="de Almeida L.G."/>
            <person name="Kubitschek-Barreira P."/>
            <person name="Alves F.L."/>
            <person name="Kioshima E.S."/>
            <person name="Abadio A.K."/>
            <person name="Fernandes L."/>
            <person name="Derengowski L.S."/>
            <person name="Ferreira K.S."/>
            <person name="Souza R.C."/>
            <person name="Ruiz J.C."/>
            <person name="de Andrade N.C."/>
            <person name="Paes H.C."/>
            <person name="Nicola A.M."/>
            <person name="Albuquerque P."/>
            <person name="Gerber A.L."/>
            <person name="Martins V.P."/>
            <person name="Peconick L.D."/>
            <person name="Neto A.V."/>
            <person name="Chaucanez C.B."/>
            <person name="Silva P.A."/>
            <person name="Cunha O.L."/>
            <person name="de Oliveira F.F."/>
            <person name="dos Santos T.C."/>
            <person name="Barros A.L."/>
            <person name="Soares M.A."/>
            <person name="de Oliveira L.M."/>
            <person name="Marini M.M."/>
            <person name="Villalobos-Duno H."/>
            <person name="Cunha M.M."/>
            <person name="de Hoog S."/>
            <person name="da Silveira J.F."/>
            <person name="Henrissat B."/>
            <person name="Nino-Vega G.A."/>
            <person name="Cisalpino P.S."/>
            <person name="Mora-Montes H.M."/>
            <person name="Almeida S.R."/>
            <person name="Stajich J.E."/>
            <person name="Lopes-Bezerra L.M."/>
            <person name="Vasconcelos A.T."/>
            <person name="Felipe M.S."/>
        </authorList>
    </citation>
    <scope>NUCLEOTIDE SEQUENCE [LARGE SCALE GENOMIC DNA]</scope>
    <source>
        <strain evidence="2 3">1099-18</strain>
    </source>
</reference>
<dbReference type="OrthoDB" id="10335092at2759"/>
<dbReference type="EMBL" id="AXCR01000012">
    <property type="protein sequence ID" value="KJR80144.1"/>
    <property type="molecule type" value="Genomic_DNA"/>
</dbReference>
<organism evidence="2 3">
    <name type="scientific">Sporothrix schenckii 1099-18</name>
    <dbReference type="NCBI Taxonomy" id="1397361"/>
    <lineage>
        <taxon>Eukaryota</taxon>
        <taxon>Fungi</taxon>
        <taxon>Dikarya</taxon>
        <taxon>Ascomycota</taxon>
        <taxon>Pezizomycotina</taxon>
        <taxon>Sordariomycetes</taxon>
        <taxon>Sordariomycetidae</taxon>
        <taxon>Ophiostomatales</taxon>
        <taxon>Ophiostomataceae</taxon>
        <taxon>Sporothrix</taxon>
    </lineage>
</organism>
<evidence type="ECO:0000313" key="3">
    <source>
        <dbReference type="Proteomes" id="UP000033710"/>
    </source>
</evidence>
<dbReference type="GeneID" id="27662823"/>
<feature type="compositionally biased region" description="Acidic residues" evidence="1">
    <location>
        <begin position="171"/>
        <end position="182"/>
    </location>
</feature>
<evidence type="ECO:0000313" key="2">
    <source>
        <dbReference type="EMBL" id="KJR80144.1"/>
    </source>
</evidence>
<comment type="caution">
    <text evidence="2">The sequence shown here is derived from an EMBL/GenBank/DDBJ whole genome shotgun (WGS) entry which is preliminary data.</text>
</comment>
<name>A0A0F2LTG1_SPOSC</name>
<feature type="region of interest" description="Disordered" evidence="1">
    <location>
        <begin position="219"/>
        <end position="241"/>
    </location>
</feature>
<reference evidence="2 3" key="2">
    <citation type="journal article" date="2015" name="Eukaryot. Cell">
        <title>Asexual propagation of a virulent clone complex in a human and feline outbreak of sporotrichosis.</title>
        <authorList>
            <person name="Teixeira Mde M."/>
            <person name="Rodrigues A.M."/>
            <person name="Tsui C.K."/>
            <person name="de Almeida L.G."/>
            <person name="Van Diepeningen A.D."/>
            <person name="van den Ende B.G."/>
            <person name="Fernandes G.F."/>
            <person name="Kano R."/>
            <person name="Hamelin R.C."/>
            <person name="Lopes-Bezerra L.M."/>
            <person name="Vasconcelos A.T."/>
            <person name="de Hoog S."/>
            <person name="de Camargo Z.P."/>
            <person name="Felipe M.S."/>
        </authorList>
    </citation>
    <scope>NUCLEOTIDE SEQUENCE [LARGE SCALE GENOMIC DNA]</scope>
    <source>
        <strain evidence="2 3">1099-18</strain>
    </source>
</reference>
<dbReference type="KEGG" id="ssck:SPSK_00580"/>
<dbReference type="Proteomes" id="UP000033710">
    <property type="component" value="Unassembled WGS sequence"/>
</dbReference>